<reference evidence="1 2" key="1">
    <citation type="submission" date="2024-09" db="EMBL/GenBank/DDBJ databases">
        <title>Chromosome-scale assembly of Riccia sorocarpa.</title>
        <authorList>
            <person name="Paukszto L."/>
        </authorList>
    </citation>
    <scope>NUCLEOTIDE SEQUENCE [LARGE SCALE GENOMIC DNA]</scope>
    <source>
        <strain evidence="1">LP-2024</strain>
        <tissue evidence="1">Aerial parts of the thallus</tissue>
    </source>
</reference>
<protein>
    <submittedName>
        <fullName evidence="1">Uncharacterized protein</fullName>
    </submittedName>
</protein>
<evidence type="ECO:0000313" key="1">
    <source>
        <dbReference type="EMBL" id="KAL3688345.1"/>
    </source>
</evidence>
<sequence length="278" mass="30853">MVTTVVNGRVAADPLTFGHVARVWRRHATSWSLSRAGPEDPYWRAGEVRPAEGTNGGSVQCVIAHSLPGEFGVAPRQQSAFAICVPRVARCLSRRRSSWAFEDGVVEQLSICRGISEFAIGGREGIVEEGIETFFRQCLKSIERKTTCSDGHLWNDHMPVFRFQLRLADCSMQGRLLKATVFNSVLVLLKRSPVEYRNLPEAMHESLDAGICRVEPKVFARIRSINGKAVVEHLSMAHIADERRADDDAPVVDEPRTSRLKQLVDGLLVKLGLVSLDP</sequence>
<evidence type="ECO:0000313" key="2">
    <source>
        <dbReference type="Proteomes" id="UP001633002"/>
    </source>
</evidence>
<dbReference type="EMBL" id="JBJQOH010000004">
    <property type="protein sequence ID" value="KAL3688345.1"/>
    <property type="molecule type" value="Genomic_DNA"/>
</dbReference>
<proteinExistence type="predicted"/>
<organism evidence="1 2">
    <name type="scientific">Riccia sorocarpa</name>
    <dbReference type="NCBI Taxonomy" id="122646"/>
    <lineage>
        <taxon>Eukaryota</taxon>
        <taxon>Viridiplantae</taxon>
        <taxon>Streptophyta</taxon>
        <taxon>Embryophyta</taxon>
        <taxon>Marchantiophyta</taxon>
        <taxon>Marchantiopsida</taxon>
        <taxon>Marchantiidae</taxon>
        <taxon>Marchantiales</taxon>
        <taxon>Ricciaceae</taxon>
        <taxon>Riccia</taxon>
    </lineage>
</organism>
<comment type="caution">
    <text evidence="1">The sequence shown here is derived from an EMBL/GenBank/DDBJ whole genome shotgun (WGS) entry which is preliminary data.</text>
</comment>
<accession>A0ABD3HD69</accession>
<gene>
    <name evidence="1" type="ORF">R1sor_014654</name>
</gene>
<keyword evidence="2" id="KW-1185">Reference proteome</keyword>
<dbReference type="Proteomes" id="UP001633002">
    <property type="component" value="Unassembled WGS sequence"/>
</dbReference>
<name>A0ABD3HD69_9MARC</name>
<dbReference type="AlphaFoldDB" id="A0ABD3HD69"/>